<evidence type="ECO:0000256" key="1">
    <source>
        <dbReference type="ARBA" id="ARBA00005429"/>
    </source>
</evidence>
<feature type="domain" description="IRG-type G" evidence="5">
    <location>
        <begin position="78"/>
        <end position="254"/>
    </location>
</feature>
<keyword evidence="6" id="KW-1185">Reference proteome</keyword>
<reference evidence="7" key="1">
    <citation type="submission" date="2025-08" db="UniProtKB">
        <authorList>
            <consortium name="RefSeq"/>
        </authorList>
    </citation>
    <scope>IDENTIFICATION</scope>
</reference>
<proteinExistence type="inferred from homology"/>
<accession>A0A2Y9G3D1</accession>
<evidence type="ECO:0000313" key="6">
    <source>
        <dbReference type="Proteomes" id="UP000248480"/>
    </source>
</evidence>
<keyword evidence="3" id="KW-0378">Hydrolase</keyword>
<dbReference type="FunFam" id="3.40.50.300:FF:000541">
    <property type="entry name" value="Immunity related GTPase M"/>
    <property type="match status" value="1"/>
</dbReference>
<evidence type="ECO:0000256" key="3">
    <source>
        <dbReference type="ARBA" id="ARBA00022801"/>
    </source>
</evidence>
<dbReference type="GO" id="GO:0005789">
    <property type="term" value="C:endoplasmic reticulum membrane"/>
    <property type="evidence" value="ECO:0007669"/>
    <property type="project" value="TreeGrafter"/>
</dbReference>
<evidence type="ECO:0000313" key="7">
    <source>
        <dbReference type="RefSeq" id="XP_012413448.2"/>
    </source>
</evidence>
<dbReference type="InterPro" id="IPR051515">
    <property type="entry name" value="IRG"/>
</dbReference>
<dbReference type="PANTHER" id="PTHR32341">
    <property type="entry name" value="INTERFERON-INDUCIBLE GTPASE"/>
    <property type="match status" value="1"/>
</dbReference>
<dbReference type="PROSITE" id="PS51716">
    <property type="entry name" value="G_IRG"/>
    <property type="match status" value="1"/>
</dbReference>
<dbReference type="GO" id="GO:0005525">
    <property type="term" value="F:GTP binding"/>
    <property type="evidence" value="ECO:0007669"/>
    <property type="project" value="UniProtKB-KW"/>
</dbReference>
<dbReference type="InterPro" id="IPR027417">
    <property type="entry name" value="P-loop_NTPase"/>
</dbReference>
<dbReference type="Gene3D" id="3.40.50.300">
    <property type="entry name" value="P-loop containing nucleotide triphosphate hydrolases"/>
    <property type="match status" value="1"/>
</dbReference>
<keyword evidence="2" id="KW-0547">Nucleotide-binding</keyword>
<comment type="similarity">
    <text evidence="1">Belongs to the TRAFAC class dynamin-like GTPase superfamily. IRG family.</text>
</comment>
<dbReference type="GO" id="GO:0000045">
    <property type="term" value="P:autophagosome assembly"/>
    <property type="evidence" value="ECO:0007669"/>
    <property type="project" value="TreeGrafter"/>
</dbReference>
<sequence>MPLCFQELVTPLLIDGAVSPLSPQSPLSASFTSVLPYHKDSGILSEAEAKKAQKALADGNLLEVVFAAIETLRRVPSTRVNIAVTGDSGNGMSTFINALRGIGHEEEASAPTGVVRTTQTRASYSFSCFPDVVLWDLPGMGATSQSLEDYIVEMQFSQYDLFIIIASEQFSMNHVMLAKAIEEMGKKFYIVWTKLDMDLSTRMLTEGQLMKNIRENILENLQKTRVRKPPIFLISSLEPSWHDFPKLRDTLKEDLSDIRYHGPLQNLFHAYKEIINDKVTYLQEKIATNSFQNTPGMRDIDDLAECLKTYRLSFGVNDESLQQLARSMGKESSEYKAIMKSQDLQAVITRGWKLKCLTCRVMKMFLILLSYIPSLDALIAPYIRQEKHNRMLEGVAEDTMTVLKKVLKDFTSS</sequence>
<dbReference type="InterPro" id="IPR007743">
    <property type="entry name" value="Immunity-related_GTPase-like"/>
</dbReference>
<dbReference type="Proteomes" id="UP000248480">
    <property type="component" value="Unplaced"/>
</dbReference>
<dbReference type="InterPro" id="IPR030385">
    <property type="entry name" value="G_IRG_dom"/>
</dbReference>
<keyword evidence="4" id="KW-0342">GTP-binding</keyword>
<dbReference type="GeneID" id="101351883"/>
<organism evidence="6 7">
    <name type="scientific">Trichechus manatus latirostris</name>
    <name type="common">Florida manatee</name>
    <dbReference type="NCBI Taxonomy" id="127582"/>
    <lineage>
        <taxon>Eukaryota</taxon>
        <taxon>Metazoa</taxon>
        <taxon>Chordata</taxon>
        <taxon>Craniata</taxon>
        <taxon>Vertebrata</taxon>
        <taxon>Euteleostomi</taxon>
        <taxon>Mammalia</taxon>
        <taxon>Eutheria</taxon>
        <taxon>Afrotheria</taxon>
        <taxon>Sirenia</taxon>
        <taxon>Trichechidae</taxon>
        <taxon>Trichechus</taxon>
    </lineage>
</organism>
<dbReference type="RefSeq" id="XP_012413448.2">
    <property type="nucleotide sequence ID" value="XM_012557994.2"/>
</dbReference>
<protein>
    <submittedName>
        <fullName evidence="7">Immunity-related GTPase family M protein 1-like isoform X2</fullName>
    </submittedName>
</protein>
<dbReference type="GO" id="GO:0003924">
    <property type="term" value="F:GTPase activity"/>
    <property type="evidence" value="ECO:0007669"/>
    <property type="project" value="TreeGrafter"/>
</dbReference>
<dbReference type="GO" id="GO:0045087">
    <property type="term" value="P:innate immune response"/>
    <property type="evidence" value="ECO:0007669"/>
    <property type="project" value="TreeGrafter"/>
</dbReference>
<dbReference type="Pfam" id="PF05049">
    <property type="entry name" value="IIGP"/>
    <property type="match status" value="1"/>
</dbReference>
<evidence type="ECO:0000256" key="2">
    <source>
        <dbReference type="ARBA" id="ARBA00022741"/>
    </source>
</evidence>
<gene>
    <name evidence="7" type="primary">LOC101351883</name>
</gene>
<dbReference type="KEGG" id="tmu:101351883"/>
<dbReference type="AlphaFoldDB" id="A0A2Y9G3D1"/>
<evidence type="ECO:0000259" key="5">
    <source>
        <dbReference type="PROSITE" id="PS51716"/>
    </source>
</evidence>
<evidence type="ECO:0000256" key="4">
    <source>
        <dbReference type="ARBA" id="ARBA00023134"/>
    </source>
</evidence>
<name>A0A2Y9G3D1_TRIMA</name>
<dbReference type="PANTHER" id="PTHR32341:SF9">
    <property type="entry name" value="IMMUNITY-RELATED GTPASE FAMILY M PROTEIN"/>
    <property type="match status" value="1"/>
</dbReference>
<dbReference type="GO" id="GO:0035458">
    <property type="term" value="P:cellular response to interferon-beta"/>
    <property type="evidence" value="ECO:0007669"/>
    <property type="project" value="TreeGrafter"/>
</dbReference>
<dbReference type="SUPFAM" id="SSF52540">
    <property type="entry name" value="P-loop containing nucleoside triphosphate hydrolases"/>
    <property type="match status" value="1"/>
</dbReference>